<accession>A0AAR5QKJ5</accession>
<evidence type="ECO:0000259" key="1">
    <source>
        <dbReference type="PROSITE" id="PS50177"/>
    </source>
</evidence>
<reference evidence="3" key="1">
    <citation type="journal article" date="2013" name="Genome Biol.">
        <title>Draft genome of the mountain pine beetle, Dendroctonus ponderosae Hopkins, a major forest pest.</title>
        <authorList>
            <person name="Keeling C.I."/>
            <person name="Yuen M.M."/>
            <person name="Liao N.Y."/>
            <person name="Docking T.R."/>
            <person name="Chan S.K."/>
            <person name="Taylor G.A."/>
            <person name="Palmquist D.L."/>
            <person name="Jackman S.D."/>
            <person name="Nguyen A."/>
            <person name="Li M."/>
            <person name="Henderson H."/>
            <person name="Janes J.K."/>
            <person name="Zhao Y."/>
            <person name="Pandoh P."/>
            <person name="Moore R."/>
            <person name="Sperling F.A."/>
            <person name="Huber D.P."/>
            <person name="Birol I."/>
            <person name="Jones S.J."/>
            <person name="Bohlmann J."/>
        </authorList>
    </citation>
    <scope>NUCLEOTIDE SEQUENCE</scope>
</reference>
<proteinExistence type="predicted"/>
<dbReference type="RefSeq" id="XP_019773748.1">
    <property type="nucleotide sequence ID" value="XM_019918189.2"/>
</dbReference>
<keyword evidence="3" id="KW-1185">Reference proteome</keyword>
<protein>
    <recommendedName>
        <fullName evidence="1">NTF2 domain-containing protein</fullName>
    </recommendedName>
</protein>
<dbReference type="PANTHER" id="PTHR21084:SF1">
    <property type="entry name" value="DENSE INCISORS"/>
    <property type="match status" value="1"/>
</dbReference>
<dbReference type="AlphaFoldDB" id="A0AAR5QKJ5"/>
<name>A0AAR5QKJ5_DENPD</name>
<evidence type="ECO:0000313" key="2">
    <source>
        <dbReference type="EnsemblMetazoa" id="XP_019773748.1"/>
    </source>
</evidence>
<dbReference type="GeneID" id="109546991"/>
<dbReference type="Proteomes" id="UP000019118">
    <property type="component" value="Unassembled WGS sequence"/>
</dbReference>
<dbReference type="Gene3D" id="3.10.450.50">
    <property type="match status" value="1"/>
</dbReference>
<dbReference type="InterPro" id="IPR018222">
    <property type="entry name" value="Nuclear_transport_factor_2_euk"/>
</dbReference>
<reference evidence="2" key="2">
    <citation type="submission" date="2024-08" db="UniProtKB">
        <authorList>
            <consortium name="EnsemblMetazoa"/>
        </authorList>
    </citation>
    <scope>IDENTIFICATION</scope>
</reference>
<feature type="domain" description="NTF2" evidence="1">
    <location>
        <begin position="130"/>
        <end position="257"/>
    </location>
</feature>
<dbReference type="InterPro" id="IPR032710">
    <property type="entry name" value="NTF2-like_dom_sf"/>
</dbReference>
<dbReference type="EnsemblMetazoa" id="XM_019918189.1">
    <property type="protein sequence ID" value="XP_019773748.1"/>
    <property type="gene ID" value="LOC109546991"/>
</dbReference>
<dbReference type="SUPFAM" id="SSF54427">
    <property type="entry name" value="NTF2-like"/>
    <property type="match status" value="1"/>
</dbReference>
<dbReference type="InterPro" id="IPR026698">
    <property type="entry name" value="UPF_C3orf38"/>
</dbReference>
<dbReference type="KEGG" id="dpa:109546991"/>
<evidence type="ECO:0000313" key="3">
    <source>
        <dbReference type="Proteomes" id="UP000019118"/>
    </source>
</evidence>
<dbReference type="Pfam" id="PF15008">
    <property type="entry name" value="DUF4518"/>
    <property type="match status" value="1"/>
</dbReference>
<dbReference type="PANTHER" id="PTHR21084">
    <property type="entry name" value="DENSE INCISORS"/>
    <property type="match status" value="1"/>
</dbReference>
<organism evidence="2 3">
    <name type="scientific">Dendroctonus ponderosae</name>
    <name type="common">Mountain pine beetle</name>
    <dbReference type="NCBI Taxonomy" id="77166"/>
    <lineage>
        <taxon>Eukaryota</taxon>
        <taxon>Metazoa</taxon>
        <taxon>Ecdysozoa</taxon>
        <taxon>Arthropoda</taxon>
        <taxon>Hexapoda</taxon>
        <taxon>Insecta</taxon>
        <taxon>Pterygota</taxon>
        <taxon>Neoptera</taxon>
        <taxon>Endopterygota</taxon>
        <taxon>Coleoptera</taxon>
        <taxon>Polyphaga</taxon>
        <taxon>Cucujiformia</taxon>
        <taxon>Curculionidae</taxon>
        <taxon>Scolytinae</taxon>
        <taxon>Dendroctonus</taxon>
    </lineage>
</organism>
<dbReference type="PROSITE" id="PS50177">
    <property type="entry name" value="NTF2_DOMAIN"/>
    <property type="match status" value="1"/>
</dbReference>
<sequence>MPTAGQGIIDLLSKLDEDSVFALSRTVTQGLKRCNTIKEAIDTIIKYSADEISILRRKVITREILFNYLEANNIRVRMPVTKNDLIDAVVDAWGLTHKTSQSSILSSNSDSNAVALNERSEKPESNVNVMAEQFSRWFYSMLNGDECGIEHFFPDASFSLNMYTNNHCDSTRIEGDATKIANSLLKLKSQNNLHFNPNDSQDGIQGRIDPHGLVMVLTCGTVHSQNTCAGVFEQVFALARDPFCDNNWKIKTTSLNLRSKSDVLELPKLCDSDLTSDLLMLPLE</sequence>